<dbReference type="AlphaFoldDB" id="A0A0H2RDA9"/>
<feature type="region of interest" description="Disordered" evidence="1">
    <location>
        <begin position="1"/>
        <end position="20"/>
    </location>
</feature>
<evidence type="ECO:0000256" key="1">
    <source>
        <dbReference type="SAM" id="MobiDB-lite"/>
    </source>
</evidence>
<keyword evidence="4" id="KW-1185">Reference proteome</keyword>
<dbReference type="InterPro" id="IPR001245">
    <property type="entry name" value="Ser-Thr/Tyr_kinase_cat_dom"/>
</dbReference>
<gene>
    <name evidence="3" type="ORF">SCHPADRAFT_550302</name>
</gene>
<dbReference type="PROSITE" id="PS50011">
    <property type="entry name" value="PROTEIN_KINASE_DOM"/>
    <property type="match status" value="1"/>
</dbReference>
<dbReference type="GO" id="GO:0004674">
    <property type="term" value="F:protein serine/threonine kinase activity"/>
    <property type="evidence" value="ECO:0007669"/>
    <property type="project" value="TreeGrafter"/>
</dbReference>
<dbReference type="SUPFAM" id="SSF56112">
    <property type="entry name" value="Protein kinase-like (PK-like)"/>
    <property type="match status" value="1"/>
</dbReference>
<sequence>MNFNELKVSMDHLSNPEQESSILQHLETAEEGPAAFTQGEDQDVVTLSQSQSESLNSKFDEDFTLAMPVPRRIVCNDLPVNKDVHESRITSLEDELPSTWMNVKHDSIEGASYDERNSGPALDFSPETLLISPILSTGSAFNRLESFVENWIKENPTFLEVVVPQTEREATLERDSATEGIKEVGTQDALRLTGSGNGLLLDYEARPEGLSTVPSKLSITIPPSNTLHLEAIGETPVEGYDLAEVVNEEIYEYFDMSGYFMDDSDGVKSEDHNITTEPLNDGDSPIMKSDSNVTLTNHATQITLQSEELPQRQYPKVQFVDSASPPPKRTSAQLLETVLRERPHLNLTGKIEVAEKAKTWAFGGFADVYQGVYVEIKKYVAVKRLRLNIRASEKVTKDLAKELRIWAELDHPNVLPLLGYIIHAGSNCPSLVSEWMVDGSLRDCMKNLKRYEALSMILGIAKGLAYLHSKDIIHSDLKTDNVLVSSDKEALLTDFGISQMTSLSTGYSSDTIKGSARWQAPEFFILREGDEPPPAHTIATDIWAFGMTIYELLSYNMPYAHIHDRDQVTLVVSKGFLPRRPKHLDDSTGLNRFLESKLWNVCERCWDLEPEARPPVLKIVEELQEIDRCKDSDMQIYSSNLLNSFRNA</sequence>
<dbReference type="InParanoid" id="A0A0H2RDA9"/>
<proteinExistence type="predicted"/>
<evidence type="ECO:0000259" key="2">
    <source>
        <dbReference type="PROSITE" id="PS50011"/>
    </source>
</evidence>
<keyword evidence="3" id="KW-0418">Kinase</keyword>
<dbReference type="Proteomes" id="UP000053477">
    <property type="component" value="Unassembled WGS sequence"/>
</dbReference>
<dbReference type="PROSITE" id="PS00108">
    <property type="entry name" value="PROTEIN_KINASE_ST"/>
    <property type="match status" value="1"/>
</dbReference>
<name>A0A0H2RDA9_9AGAM</name>
<dbReference type="InterPro" id="IPR051681">
    <property type="entry name" value="Ser/Thr_Kinases-Pseudokinases"/>
</dbReference>
<dbReference type="STRING" id="27342.A0A0H2RDA9"/>
<dbReference type="OrthoDB" id="4062651at2759"/>
<dbReference type="InterPro" id="IPR011009">
    <property type="entry name" value="Kinase-like_dom_sf"/>
</dbReference>
<dbReference type="InterPro" id="IPR000719">
    <property type="entry name" value="Prot_kinase_dom"/>
</dbReference>
<evidence type="ECO:0000313" key="4">
    <source>
        <dbReference type="Proteomes" id="UP000053477"/>
    </source>
</evidence>
<dbReference type="Pfam" id="PF07714">
    <property type="entry name" value="PK_Tyr_Ser-Thr"/>
    <property type="match status" value="1"/>
</dbReference>
<dbReference type="Gene3D" id="1.10.510.10">
    <property type="entry name" value="Transferase(Phosphotransferase) domain 1"/>
    <property type="match status" value="1"/>
</dbReference>
<feature type="domain" description="Protein kinase" evidence="2">
    <location>
        <begin position="354"/>
        <end position="626"/>
    </location>
</feature>
<dbReference type="GO" id="GO:0005524">
    <property type="term" value="F:ATP binding"/>
    <property type="evidence" value="ECO:0007669"/>
    <property type="project" value="InterPro"/>
</dbReference>
<organism evidence="3 4">
    <name type="scientific">Schizopora paradoxa</name>
    <dbReference type="NCBI Taxonomy" id="27342"/>
    <lineage>
        <taxon>Eukaryota</taxon>
        <taxon>Fungi</taxon>
        <taxon>Dikarya</taxon>
        <taxon>Basidiomycota</taxon>
        <taxon>Agaricomycotina</taxon>
        <taxon>Agaricomycetes</taxon>
        <taxon>Hymenochaetales</taxon>
        <taxon>Schizoporaceae</taxon>
        <taxon>Schizopora</taxon>
    </lineage>
</organism>
<dbReference type="SMART" id="SM00220">
    <property type="entry name" value="S_TKc"/>
    <property type="match status" value="1"/>
</dbReference>
<dbReference type="InterPro" id="IPR008271">
    <property type="entry name" value="Ser/Thr_kinase_AS"/>
</dbReference>
<keyword evidence="3" id="KW-0808">Transferase</keyword>
<evidence type="ECO:0000313" key="3">
    <source>
        <dbReference type="EMBL" id="KLO09789.1"/>
    </source>
</evidence>
<accession>A0A0H2RDA9</accession>
<dbReference type="PANTHER" id="PTHR44329">
    <property type="entry name" value="SERINE/THREONINE-PROTEIN KINASE TNNI3K-RELATED"/>
    <property type="match status" value="1"/>
</dbReference>
<dbReference type="PANTHER" id="PTHR44329:SF214">
    <property type="entry name" value="PROTEIN KINASE DOMAIN-CONTAINING PROTEIN"/>
    <property type="match status" value="1"/>
</dbReference>
<dbReference type="EMBL" id="KQ086045">
    <property type="protein sequence ID" value="KLO09789.1"/>
    <property type="molecule type" value="Genomic_DNA"/>
</dbReference>
<reference evidence="3 4" key="1">
    <citation type="submission" date="2015-04" db="EMBL/GenBank/DDBJ databases">
        <title>Complete genome sequence of Schizopora paradoxa KUC8140, a cosmopolitan wood degrader in East Asia.</title>
        <authorList>
            <consortium name="DOE Joint Genome Institute"/>
            <person name="Min B."/>
            <person name="Park H."/>
            <person name="Jang Y."/>
            <person name="Kim J.-J."/>
            <person name="Kim K.H."/>
            <person name="Pangilinan J."/>
            <person name="Lipzen A."/>
            <person name="Riley R."/>
            <person name="Grigoriev I.V."/>
            <person name="Spatafora J.W."/>
            <person name="Choi I.-G."/>
        </authorList>
    </citation>
    <scope>NUCLEOTIDE SEQUENCE [LARGE SCALE GENOMIC DNA]</scope>
    <source>
        <strain evidence="3 4">KUC8140</strain>
    </source>
</reference>
<protein>
    <submittedName>
        <fullName evidence="3">Kinase-like protein</fullName>
    </submittedName>
</protein>